<dbReference type="RefSeq" id="XP_022741812.1">
    <property type="nucleotide sequence ID" value="XM_022886077.1"/>
</dbReference>
<accession>A0A6P5YNB9</accession>
<evidence type="ECO:0000313" key="1">
    <source>
        <dbReference type="Proteomes" id="UP000515121"/>
    </source>
</evidence>
<keyword evidence="1" id="KW-1185">Reference proteome</keyword>
<reference evidence="2" key="1">
    <citation type="submission" date="2025-08" db="UniProtKB">
        <authorList>
            <consortium name="RefSeq"/>
        </authorList>
    </citation>
    <scope>IDENTIFICATION</scope>
    <source>
        <tissue evidence="2">Fruit stalk</tissue>
    </source>
</reference>
<gene>
    <name evidence="2" type="primary">LOC111293287</name>
</gene>
<dbReference type="Proteomes" id="UP000515121">
    <property type="component" value="Unplaced"/>
</dbReference>
<protein>
    <submittedName>
        <fullName evidence="2">Uncharacterized protein LOC111293287</fullName>
    </submittedName>
</protein>
<dbReference type="PANTHER" id="PTHR31286">
    <property type="entry name" value="GLYCINE-RICH CELL WALL STRUCTURAL PROTEIN 1.8-LIKE"/>
    <property type="match status" value="1"/>
</dbReference>
<proteinExistence type="predicted"/>
<name>A0A6P5YNB9_DURZI</name>
<dbReference type="GeneID" id="111293287"/>
<evidence type="ECO:0000313" key="2">
    <source>
        <dbReference type="RefSeq" id="XP_022741812.1"/>
    </source>
</evidence>
<sequence length="118" mass="13658">MDGSPWSFDKHLLVMQDYSGLLKADEYNFDVATFWVRIYSLPLGMMNGNMVERLGNRIGVVVVNKGEGRADIWARLAYERQPTFCYNCKLLEHGESECDTDEADHDNKGRMKQYGEWL</sequence>
<dbReference type="PANTHER" id="PTHR31286:SF167">
    <property type="entry name" value="OS09G0268800 PROTEIN"/>
    <property type="match status" value="1"/>
</dbReference>
<dbReference type="KEGG" id="dzi:111293287"/>
<dbReference type="AlphaFoldDB" id="A0A6P5YNB9"/>
<dbReference type="InterPro" id="IPR040256">
    <property type="entry name" value="At4g02000-like"/>
</dbReference>
<dbReference type="OrthoDB" id="994464at2759"/>
<organism evidence="1 2">
    <name type="scientific">Durio zibethinus</name>
    <name type="common">Durian</name>
    <dbReference type="NCBI Taxonomy" id="66656"/>
    <lineage>
        <taxon>Eukaryota</taxon>
        <taxon>Viridiplantae</taxon>
        <taxon>Streptophyta</taxon>
        <taxon>Embryophyta</taxon>
        <taxon>Tracheophyta</taxon>
        <taxon>Spermatophyta</taxon>
        <taxon>Magnoliopsida</taxon>
        <taxon>eudicotyledons</taxon>
        <taxon>Gunneridae</taxon>
        <taxon>Pentapetalae</taxon>
        <taxon>rosids</taxon>
        <taxon>malvids</taxon>
        <taxon>Malvales</taxon>
        <taxon>Malvaceae</taxon>
        <taxon>Helicteroideae</taxon>
        <taxon>Durio</taxon>
    </lineage>
</organism>